<proteinExistence type="predicted"/>
<evidence type="ECO:0000313" key="2">
    <source>
        <dbReference type="EMBL" id="MBB5018760.1"/>
    </source>
</evidence>
<gene>
    <name evidence="2" type="ORF">HNQ59_002053</name>
</gene>
<feature type="region of interest" description="Disordered" evidence="1">
    <location>
        <begin position="185"/>
        <end position="210"/>
    </location>
</feature>
<dbReference type="AlphaFoldDB" id="A0A840MK34"/>
<protein>
    <submittedName>
        <fullName evidence="2">Uncharacterized protein</fullName>
    </submittedName>
</protein>
<sequence length="210" mass="22231">MQATDPLLTGLISNQPDLDQQRLAIFSLTGLAPIGLDPAGHRTPPSQAEISVTAHTTLPAHASPDQRRTALFTLIQQVLVQQASRLMRSGMANALTTGHWEAAAMAVLAAQAHLARPQPALAALLATPPTSGASAPLRSCATFSGHAGFGCFENRLHIRLGPDRPQQLQLTIQARLALLDQPGPALTPASPLSSTHPVQHTLHWAHDDKP</sequence>
<reference evidence="2 3" key="1">
    <citation type="submission" date="2020-08" db="EMBL/GenBank/DDBJ databases">
        <title>Genomic Encyclopedia of Type Strains, Phase IV (KMG-IV): sequencing the most valuable type-strain genomes for metagenomic binning, comparative biology and taxonomic classification.</title>
        <authorList>
            <person name="Goeker M."/>
        </authorList>
    </citation>
    <scope>NUCLEOTIDE SEQUENCE [LARGE SCALE GENOMIC DNA]</scope>
    <source>
        <strain evidence="2 3">DSM 27165</strain>
    </source>
</reference>
<dbReference type="Proteomes" id="UP000575898">
    <property type="component" value="Unassembled WGS sequence"/>
</dbReference>
<comment type="caution">
    <text evidence="2">The sequence shown here is derived from an EMBL/GenBank/DDBJ whole genome shotgun (WGS) entry which is preliminary data.</text>
</comment>
<name>A0A840MK34_9PROT</name>
<organism evidence="2 3">
    <name type="scientific">Chitinivorax tropicus</name>
    <dbReference type="NCBI Taxonomy" id="714531"/>
    <lineage>
        <taxon>Bacteria</taxon>
        <taxon>Pseudomonadati</taxon>
        <taxon>Pseudomonadota</taxon>
        <taxon>Betaproteobacteria</taxon>
        <taxon>Chitinivorax</taxon>
    </lineage>
</organism>
<evidence type="ECO:0000256" key="1">
    <source>
        <dbReference type="SAM" id="MobiDB-lite"/>
    </source>
</evidence>
<accession>A0A840MK34</accession>
<dbReference type="RefSeq" id="WP_184038547.1">
    <property type="nucleotide sequence ID" value="NZ_JACHHY010000011.1"/>
</dbReference>
<evidence type="ECO:0000313" key="3">
    <source>
        <dbReference type="Proteomes" id="UP000575898"/>
    </source>
</evidence>
<dbReference type="EMBL" id="JACHHY010000011">
    <property type="protein sequence ID" value="MBB5018760.1"/>
    <property type="molecule type" value="Genomic_DNA"/>
</dbReference>
<keyword evidence="3" id="KW-1185">Reference proteome</keyword>